<comment type="caution">
    <text evidence="1">The sequence shown here is derived from an EMBL/GenBank/DDBJ whole genome shotgun (WGS) entry which is preliminary data.</text>
</comment>
<keyword evidence="2" id="KW-1185">Reference proteome</keyword>
<organism evidence="1 2">
    <name type="scientific">Cotesia glomerata</name>
    <name type="common">Lepidopteran parasitic wasp</name>
    <name type="synonym">Apanteles glomeratus</name>
    <dbReference type="NCBI Taxonomy" id="32391"/>
    <lineage>
        <taxon>Eukaryota</taxon>
        <taxon>Metazoa</taxon>
        <taxon>Ecdysozoa</taxon>
        <taxon>Arthropoda</taxon>
        <taxon>Hexapoda</taxon>
        <taxon>Insecta</taxon>
        <taxon>Pterygota</taxon>
        <taxon>Neoptera</taxon>
        <taxon>Endopterygota</taxon>
        <taxon>Hymenoptera</taxon>
        <taxon>Apocrita</taxon>
        <taxon>Ichneumonoidea</taxon>
        <taxon>Braconidae</taxon>
        <taxon>Microgastrinae</taxon>
        <taxon>Cotesia</taxon>
    </lineage>
</organism>
<dbReference type="Proteomes" id="UP000826195">
    <property type="component" value="Unassembled WGS sequence"/>
</dbReference>
<dbReference type="EMBL" id="JAHXZJ010001864">
    <property type="protein sequence ID" value="KAH0549023.1"/>
    <property type="molecule type" value="Genomic_DNA"/>
</dbReference>
<evidence type="ECO:0000313" key="2">
    <source>
        <dbReference type="Proteomes" id="UP000826195"/>
    </source>
</evidence>
<protein>
    <submittedName>
        <fullName evidence="1">Uncharacterized protein</fullName>
    </submittedName>
</protein>
<dbReference type="AlphaFoldDB" id="A0AAV7ID00"/>
<accession>A0AAV7ID00</accession>
<evidence type="ECO:0000313" key="1">
    <source>
        <dbReference type="EMBL" id="KAH0549023.1"/>
    </source>
</evidence>
<reference evidence="1 2" key="1">
    <citation type="journal article" date="2021" name="J. Hered.">
        <title>A chromosome-level genome assembly of the parasitoid wasp, Cotesia glomerata (Hymenoptera: Braconidae).</title>
        <authorList>
            <person name="Pinto B.J."/>
            <person name="Weis J.J."/>
            <person name="Gamble T."/>
            <person name="Ode P.J."/>
            <person name="Paul R."/>
            <person name="Zaspel J.M."/>
        </authorList>
    </citation>
    <scope>NUCLEOTIDE SEQUENCE [LARGE SCALE GENOMIC DNA]</scope>
    <source>
        <strain evidence="1">CgM1</strain>
    </source>
</reference>
<name>A0AAV7ID00_COTGL</name>
<proteinExistence type="predicted"/>
<gene>
    <name evidence="1" type="ORF">KQX54_005215</name>
</gene>
<sequence length="98" mass="11235">MVTFRNFSSTVYTKGFGFSPQSPAAYRRIVFKYKKRTNRSYEESRITRNEEADIEVVECMSMAIVKMTIDIAIKSRVGNPRVIIIPPLIRLGETPMGQ</sequence>